<dbReference type="OrthoDB" id="7066716at2"/>
<keyword evidence="1" id="KW-1133">Transmembrane helix</keyword>
<feature type="transmembrane region" description="Helical" evidence="1">
    <location>
        <begin position="84"/>
        <end position="103"/>
    </location>
</feature>
<name>A0A1Y5SF19_9RHOB</name>
<sequence>MHSDDERAEDDRRVNALVEYIRSLGLERMARDISDERIAGRIHDRQLWINSYDIQKSIEDDRQENIEQRFITFQAQLFDKAANYNNIVITFGYAGFFAIWNFVSDRLHSWDTALIALLLGSSLLVFIFWTLSVSFHNAFAMRKLTGIYLAEFENTEDKIAAIVEKESKINLGLMRLQRIWLFVFFFTVATGFSAGLALIVLMLCRVLGIDFDLFDIWIAVVGPPTYEI</sequence>
<reference evidence="2 3" key="1">
    <citation type="submission" date="2017-03" db="EMBL/GenBank/DDBJ databases">
        <authorList>
            <person name="Afonso C.L."/>
            <person name="Miller P.J."/>
            <person name="Scott M.A."/>
            <person name="Spackman E."/>
            <person name="Goraichik I."/>
            <person name="Dimitrov K.M."/>
            <person name="Suarez D.L."/>
            <person name="Swayne D.E."/>
        </authorList>
    </citation>
    <scope>NUCLEOTIDE SEQUENCE [LARGE SCALE GENOMIC DNA]</scope>
    <source>
        <strain evidence="2 3">CECT 8287</strain>
    </source>
</reference>
<keyword evidence="1" id="KW-0472">Membrane</keyword>
<evidence type="ECO:0000313" key="3">
    <source>
        <dbReference type="Proteomes" id="UP000193827"/>
    </source>
</evidence>
<organism evidence="2 3">
    <name type="scientific">Roseovarius litorisediminis</name>
    <dbReference type="NCBI Taxonomy" id="1312363"/>
    <lineage>
        <taxon>Bacteria</taxon>
        <taxon>Pseudomonadati</taxon>
        <taxon>Pseudomonadota</taxon>
        <taxon>Alphaproteobacteria</taxon>
        <taxon>Rhodobacterales</taxon>
        <taxon>Roseobacteraceae</taxon>
        <taxon>Roseovarius</taxon>
    </lineage>
</organism>
<protein>
    <submittedName>
        <fullName evidence="2">Uncharacterized protein</fullName>
    </submittedName>
</protein>
<keyword evidence="1" id="KW-0812">Transmembrane</keyword>
<keyword evidence="3" id="KW-1185">Reference proteome</keyword>
<dbReference type="RefSeq" id="WP_085892157.1">
    <property type="nucleotide sequence ID" value="NZ_FWFL01000004.1"/>
</dbReference>
<dbReference type="AlphaFoldDB" id="A0A1Y5SF19"/>
<evidence type="ECO:0000256" key="1">
    <source>
        <dbReference type="SAM" id="Phobius"/>
    </source>
</evidence>
<accession>A0A1Y5SF19</accession>
<evidence type="ECO:0000313" key="2">
    <source>
        <dbReference type="EMBL" id="SLN39327.1"/>
    </source>
</evidence>
<feature type="transmembrane region" description="Helical" evidence="1">
    <location>
        <begin position="179"/>
        <end position="203"/>
    </location>
</feature>
<feature type="transmembrane region" description="Helical" evidence="1">
    <location>
        <begin position="115"/>
        <end position="135"/>
    </location>
</feature>
<dbReference type="EMBL" id="FWFL01000004">
    <property type="protein sequence ID" value="SLN39327.1"/>
    <property type="molecule type" value="Genomic_DNA"/>
</dbReference>
<proteinExistence type="predicted"/>
<dbReference type="Proteomes" id="UP000193827">
    <property type="component" value="Unassembled WGS sequence"/>
</dbReference>
<gene>
    <name evidence="2" type="ORF">PEL8287_01936</name>
</gene>